<evidence type="ECO:0000313" key="2">
    <source>
        <dbReference type="EMBL" id="SBS51522.1"/>
    </source>
</evidence>
<protein>
    <submittedName>
        <fullName evidence="2">KIAA0586</fullName>
    </submittedName>
</protein>
<feature type="region of interest" description="Disordered" evidence="1">
    <location>
        <begin position="19"/>
        <end position="72"/>
    </location>
</feature>
<feature type="non-terminal residue" evidence="2">
    <location>
        <position position="88"/>
    </location>
</feature>
<dbReference type="EMBL" id="HAEJ01011065">
    <property type="protein sequence ID" value="SBS51522.1"/>
    <property type="molecule type" value="Transcribed_RNA"/>
</dbReference>
<sequence length="88" mass="9070">LLCLGSSSFFLISRTNPDLSIPDHTGSSPGHPPSAAHLPSSIPAHTPLDKSIPSPSGSPQAHPETKPSLISSWNPAASSALLRFPSLP</sequence>
<accession>A0A1A8UW15</accession>
<name>A0A1A8UW15_NOTFU</name>
<organism evidence="2">
    <name type="scientific">Nothobranchius furzeri</name>
    <name type="common">Turquoise killifish</name>
    <dbReference type="NCBI Taxonomy" id="105023"/>
    <lineage>
        <taxon>Eukaryota</taxon>
        <taxon>Metazoa</taxon>
        <taxon>Chordata</taxon>
        <taxon>Craniata</taxon>
        <taxon>Vertebrata</taxon>
        <taxon>Euteleostomi</taxon>
        <taxon>Actinopterygii</taxon>
        <taxon>Neopterygii</taxon>
        <taxon>Teleostei</taxon>
        <taxon>Neoteleostei</taxon>
        <taxon>Acanthomorphata</taxon>
        <taxon>Ovalentaria</taxon>
        <taxon>Atherinomorphae</taxon>
        <taxon>Cyprinodontiformes</taxon>
        <taxon>Nothobranchiidae</taxon>
        <taxon>Nothobranchius</taxon>
    </lineage>
</organism>
<reference evidence="2" key="2">
    <citation type="submission" date="2016-06" db="EMBL/GenBank/DDBJ databases">
        <title>The genome of a short-lived fish provides insights into sex chromosome evolution and the genetic control of aging.</title>
        <authorList>
            <person name="Reichwald K."/>
            <person name="Felder M."/>
            <person name="Petzold A."/>
            <person name="Koch P."/>
            <person name="Groth M."/>
            <person name="Platzer M."/>
        </authorList>
    </citation>
    <scope>NUCLEOTIDE SEQUENCE</scope>
    <source>
        <tissue evidence="2">Brain</tissue>
    </source>
</reference>
<gene>
    <name evidence="2" type="primary">KIAA0586</name>
</gene>
<proteinExistence type="predicted"/>
<feature type="non-terminal residue" evidence="2">
    <location>
        <position position="1"/>
    </location>
</feature>
<evidence type="ECO:0000256" key="1">
    <source>
        <dbReference type="SAM" id="MobiDB-lite"/>
    </source>
</evidence>
<reference evidence="2" key="1">
    <citation type="submission" date="2016-05" db="EMBL/GenBank/DDBJ databases">
        <authorList>
            <person name="Lavstsen T."/>
            <person name="Jespersen J.S."/>
        </authorList>
    </citation>
    <scope>NUCLEOTIDE SEQUENCE</scope>
    <source>
        <tissue evidence="2">Brain</tissue>
    </source>
</reference>
<dbReference type="AlphaFoldDB" id="A0A1A8UW15"/>